<evidence type="ECO:0000313" key="1">
    <source>
        <dbReference type="EMBL" id="CAB9510808.1"/>
    </source>
</evidence>
<sequence length="79" mass="8089">MNATTDPANATSQYSIMDSISLFGLIDGGKLRNGVVAEALPTAASLVCVFDESPATSKSCSSSDLLYQSSRLGGAGSKR</sequence>
<dbReference type="Proteomes" id="UP001153069">
    <property type="component" value="Unassembled WGS sequence"/>
</dbReference>
<keyword evidence="2" id="KW-1185">Reference proteome</keyword>
<accession>A0A9N8HHK9</accession>
<evidence type="ECO:0000313" key="2">
    <source>
        <dbReference type="Proteomes" id="UP001153069"/>
    </source>
</evidence>
<comment type="caution">
    <text evidence="1">The sequence shown here is derived from an EMBL/GenBank/DDBJ whole genome shotgun (WGS) entry which is preliminary data.</text>
</comment>
<proteinExistence type="predicted"/>
<protein>
    <submittedName>
        <fullName evidence="1">Uncharacterized protein</fullName>
    </submittedName>
</protein>
<reference evidence="1" key="1">
    <citation type="submission" date="2020-06" db="EMBL/GenBank/DDBJ databases">
        <authorList>
            <consortium name="Plant Systems Biology data submission"/>
        </authorList>
    </citation>
    <scope>NUCLEOTIDE SEQUENCE</scope>
    <source>
        <strain evidence="1">D6</strain>
    </source>
</reference>
<name>A0A9N8HHK9_9STRA</name>
<dbReference type="AlphaFoldDB" id="A0A9N8HHK9"/>
<organism evidence="1 2">
    <name type="scientific">Seminavis robusta</name>
    <dbReference type="NCBI Taxonomy" id="568900"/>
    <lineage>
        <taxon>Eukaryota</taxon>
        <taxon>Sar</taxon>
        <taxon>Stramenopiles</taxon>
        <taxon>Ochrophyta</taxon>
        <taxon>Bacillariophyta</taxon>
        <taxon>Bacillariophyceae</taxon>
        <taxon>Bacillariophycidae</taxon>
        <taxon>Naviculales</taxon>
        <taxon>Naviculaceae</taxon>
        <taxon>Seminavis</taxon>
    </lineage>
</organism>
<gene>
    <name evidence="1" type="ORF">SEMRO_453_G146220.1</name>
</gene>
<dbReference type="EMBL" id="CAICTM010000452">
    <property type="protein sequence ID" value="CAB9510808.1"/>
    <property type="molecule type" value="Genomic_DNA"/>
</dbReference>